<accession>A0AAV2FD36</accession>
<protein>
    <recommendedName>
        <fullName evidence="11">Cytochrome P450</fullName>
    </recommendedName>
</protein>
<evidence type="ECO:0008006" key="11">
    <source>
        <dbReference type="Google" id="ProtNLM"/>
    </source>
</evidence>
<dbReference type="EMBL" id="OZ034819">
    <property type="protein sequence ID" value="CAL1395919.1"/>
    <property type="molecule type" value="Genomic_DNA"/>
</dbReference>
<keyword evidence="6 8" id="KW-0503">Monooxygenase</keyword>
<dbReference type="PANTHER" id="PTHR47947:SF60">
    <property type="entry name" value="CYTOCHROME P450"/>
    <property type="match status" value="1"/>
</dbReference>
<evidence type="ECO:0000256" key="5">
    <source>
        <dbReference type="ARBA" id="ARBA00023004"/>
    </source>
</evidence>
<evidence type="ECO:0000256" key="3">
    <source>
        <dbReference type="ARBA" id="ARBA00022723"/>
    </source>
</evidence>
<feature type="binding site" description="axial binding residue" evidence="7">
    <location>
        <position position="450"/>
    </location>
    <ligand>
        <name>heme</name>
        <dbReference type="ChEBI" id="CHEBI:30413"/>
    </ligand>
    <ligandPart>
        <name>Fe</name>
        <dbReference type="ChEBI" id="CHEBI:18248"/>
    </ligandPart>
</feature>
<dbReference type="Proteomes" id="UP001497516">
    <property type="component" value="Chromosome 6"/>
</dbReference>
<dbReference type="PANTHER" id="PTHR47947">
    <property type="entry name" value="CYTOCHROME P450 82C3-RELATED"/>
    <property type="match status" value="1"/>
</dbReference>
<dbReference type="InterPro" id="IPR050651">
    <property type="entry name" value="Plant_Cytochrome_P450_Monoox"/>
</dbReference>
<proteinExistence type="inferred from homology"/>
<evidence type="ECO:0000256" key="2">
    <source>
        <dbReference type="ARBA" id="ARBA00022617"/>
    </source>
</evidence>
<comment type="similarity">
    <text evidence="1 8">Belongs to the cytochrome P450 family.</text>
</comment>
<dbReference type="InterPro" id="IPR002401">
    <property type="entry name" value="Cyt_P450_E_grp-I"/>
</dbReference>
<evidence type="ECO:0000256" key="1">
    <source>
        <dbReference type="ARBA" id="ARBA00010617"/>
    </source>
</evidence>
<dbReference type="InterPro" id="IPR017972">
    <property type="entry name" value="Cyt_P450_CS"/>
</dbReference>
<dbReference type="GO" id="GO:0004497">
    <property type="term" value="F:monooxygenase activity"/>
    <property type="evidence" value="ECO:0007669"/>
    <property type="project" value="UniProtKB-KW"/>
</dbReference>
<evidence type="ECO:0000256" key="7">
    <source>
        <dbReference type="PIRSR" id="PIRSR602401-1"/>
    </source>
</evidence>
<evidence type="ECO:0000256" key="4">
    <source>
        <dbReference type="ARBA" id="ARBA00023002"/>
    </source>
</evidence>
<dbReference type="FunFam" id="1.10.630.10:FF:000026">
    <property type="entry name" value="Cytochrome P450 82C4"/>
    <property type="match status" value="1"/>
</dbReference>
<dbReference type="InterPro" id="IPR001128">
    <property type="entry name" value="Cyt_P450"/>
</dbReference>
<dbReference type="InterPro" id="IPR036396">
    <property type="entry name" value="Cyt_P450_sf"/>
</dbReference>
<dbReference type="SUPFAM" id="SSF48264">
    <property type="entry name" value="Cytochrome P450"/>
    <property type="match status" value="1"/>
</dbReference>
<dbReference type="AlphaFoldDB" id="A0AAV2FD36"/>
<gene>
    <name evidence="9" type="ORF">LTRI10_LOCUS36315</name>
</gene>
<comment type="cofactor">
    <cofactor evidence="7">
        <name>heme</name>
        <dbReference type="ChEBI" id="CHEBI:30413"/>
    </cofactor>
</comment>
<evidence type="ECO:0000256" key="8">
    <source>
        <dbReference type="RuleBase" id="RU000461"/>
    </source>
</evidence>
<dbReference type="PROSITE" id="PS00086">
    <property type="entry name" value="CYTOCHROME_P450"/>
    <property type="match status" value="1"/>
</dbReference>
<evidence type="ECO:0000313" key="10">
    <source>
        <dbReference type="Proteomes" id="UP001497516"/>
    </source>
</evidence>
<evidence type="ECO:0000313" key="9">
    <source>
        <dbReference type="EMBL" id="CAL1395919.1"/>
    </source>
</evidence>
<name>A0AAV2FD36_9ROSI</name>
<keyword evidence="5 7" id="KW-0408">Iron</keyword>
<dbReference type="GO" id="GO:0020037">
    <property type="term" value="F:heme binding"/>
    <property type="evidence" value="ECO:0007669"/>
    <property type="project" value="InterPro"/>
</dbReference>
<dbReference type="GO" id="GO:0016705">
    <property type="term" value="F:oxidoreductase activity, acting on paired donors, with incorporation or reduction of molecular oxygen"/>
    <property type="evidence" value="ECO:0007669"/>
    <property type="project" value="InterPro"/>
</dbReference>
<dbReference type="PRINTS" id="PR00385">
    <property type="entry name" value="P450"/>
</dbReference>
<dbReference type="Pfam" id="PF00067">
    <property type="entry name" value="p450"/>
    <property type="match status" value="1"/>
</dbReference>
<dbReference type="Gene3D" id="1.10.630.10">
    <property type="entry name" value="Cytochrome P450"/>
    <property type="match status" value="1"/>
</dbReference>
<keyword evidence="10" id="KW-1185">Reference proteome</keyword>
<keyword evidence="4 8" id="KW-0560">Oxidoreductase</keyword>
<reference evidence="9 10" key="1">
    <citation type="submission" date="2024-04" db="EMBL/GenBank/DDBJ databases">
        <authorList>
            <person name="Fracassetti M."/>
        </authorList>
    </citation>
    <scope>NUCLEOTIDE SEQUENCE [LARGE SCALE GENOMIC DNA]</scope>
</reference>
<keyword evidence="2 7" id="KW-0349">Heme</keyword>
<sequence length="520" mass="58456">MAALVLYFATFLALYLLTKHFLHKAQNLPPSPYPSLPIIGHLYLLKKPLYRTLSQISRRHGPILFFRFGSRPVLLISSPALVEQCLGGQNDVAFANRPRFLMGKLLGYNFTSMAWAPYGDLWRNLRRVASTELLSNHRLQALSGVRSDEVKSTIRWLAALNGKKSGNPDPVNMRTLLFELVLNSAMRTMAGKRYYGDESVADLEEARRFQGLTTEVTQVASWTFLADFVPSLRWVDRIGKKEEKLVDFQVRRDGFMQMLIDNCRNGEDGGGGCAVMSGGKKTMVEVLLALQEKEPEFYTDEVIKSLILVLLTGATETMTNTMEWALSLLLNHPEVMKKAQNEIDGKVGNERLIEESDISQLPYLCNVIKETLRMYPPLPVTLPHESSSEWCKVGGFNIPPRTTMLVNLWEIQNDPKVWGDPESFRPERFEGMGQAAGWKYLPFSAGRRKCPGEAMAVQMVGLAIGSLIQFFDWEKVGSGEDLVDMTEGRAITLVKARPLEAKCQPRVNVADKLFSSIAEL</sequence>
<evidence type="ECO:0000256" key="6">
    <source>
        <dbReference type="ARBA" id="ARBA00023033"/>
    </source>
</evidence>
<dbReference type="GO" id="GO:0005506">
    <property type="term" value="F:iron ion binding"/>
    <property type="evidence" value="ECO:0007669"/>
    <property type="project" value="InterPro"/>
</dbReference>
<organism evidence="9 10">
    <name type="scientific">Linum trigynum</name>
    <dbReference type="NCBI Taxonomy" id="586398"/>
    <lineage>
        <taxon>Eukaryota</taxon>
        <taxon>Viridiplantae</taxon>
        <taxon>Streptophyta</taxon>
        <taxon>Embryophyta</taxon>
        <taxon>Tracheophyta</taxon>
        <taxon>Spermatophyta</taxon>
        <taxon>Magnoliopsida</taxon>
        <taxon>eudicotyledons</taxon>
        <taxon>Gunneridae</taxon>
        <taxon>Pentapetalae</taxon>
        <taxon>rosids</taxon>
        <taxon>fabids</taxon>
        <taxon>Malpighiales</taxon>
        <taxon>Linaceae</taxon>
        <taxon>Linum</taxon>
    </lineage>
</organism>
<dbReference type="PRINTS" id="PR00463">
    <property type="entry name" value="EP450I"/>
</dbReference>
<keyword evidence="3 7" id="KW-0479">Metal-binding</keyword>